<keyword evidence="2" id="KW-1185">Reference proteome</keyword>
<organism evidence="1 2">
    <name type="scientific">Nonomuraea maritima</name>
    <dbReference type="NCBI Taxonomy" id="683260"/>
    <lineage>
        <taxon>Bacteria</taxon>
        <taxon>Bacillati</taxon>
        <taxon>Actinomycetota</taxon>
        <taxon>Actinomycetes</taxon>
        <taxon>Streptosporangiales</taxon>
        <taxon>Streptosporangiaceae</taxon>
        <taxon>Nonomuraea</taxon>
    </lineage>
</organism>
<sequence>MFAGCGSCNCSDPLSTAKPPWWQSYLTSQNVR</sequence>
<protein>
    <submittedName>
        <fullName evidence="1">Uncharacterized protein</fullName>
    </submittedName>
</protein>
<dbReference type="Proteomes" id="UP000198683">
    <property type="component" value="Unassembled WGS sequence"/>
</dbReference>
<evidence type="ECO:0000313" key="1">
    <source>
        <dbReference type="EMBL" id="SDK92594.1"/>
    </source>
</evidence>
<evidence type="ECO:0000313" key="2">
    <source>
        <dbReference type="Proteomes" id="UP000198683"/>
    </source>
</evidence>
<accession>A0A1G9FW22</accession>
<dbReference type="EMBL" id="FNFB01000013">
    <property type="protein sequence ID" value="SDK92594.1"/>
    <property type="molecule type" value="Genomic_DNA"/>
</dbReference>
<proteinExistence type="predicted"/>
<name>A0A1G9FW22_9ACTN</name>
<dbReference type="AlphaFoldDB" id="A0A1G9FW22"/>
<reference evidence="1 2" key="1">
    <citation type="submission" date="2016-10" db="EMBL/GenBank/DDBJ databases">
        <authorList>
            <person name="de Groot N.N."/>
        </authorList>
    </citation>
    <scope>NUCLEOTIDE SEQUENCE [LARGE SCALE GENOMIC DNA]</scope>
    <source>
        <strain evidence="1 2">CGMCC 4.5681</strain>
    </source>
</reference>
<gene>
    <name evidence="1" type="ORF">SAMN05421874_11338</name>
</gene>